<dbReference type="AlphaFoldDB" id="A0AAV4V520"/>
<proteinExistence type="predicted"/>
<evidence type="ECO:0000313" key="2">
    <source>
        <dbReference type="EMBL" id="GIY65247.1"/>
    </source>
</evidence>
<name>A0AAV4V520_CAEEX</name>
<sequence length="215" mass="24894">MAWLMIMVLIMRWRFDNGNYASFDGLVDDNGFNYVILYGGFMSSLVDDNRLNYFILYDGFVLWHNGFKYAVLYDGLVDDNGLNYAILYDGLVDDNAYCESFLRSRNLVGDNRIFFTRCSAGLKPGIISPGNIYMNAFCFPIKCINRESLGQKANEDVEALVEEAERIIKIPNVFSFPMLAQPEKHYHCWHKDKDKVKEHEFIIIVLKPIMVKFCS</sequence>
<accession>A0AAV4V520</accession>
<reference evidence="2 3" key="1">
    <citation type="submission" date="2021-06" db="EMBL/GenBank/DDBJ databases">
        <title>Caerostris extrusa draft genome.</title>
        <authorList>
            <person name="Kono N."/>
            <person name="Arakawa K."/>
        </authorList>
    </citation>
    <scope>NUCLEOTIDE SEQUENCE [LARGE SCALE GENOMIC DNA]</scope>
</reference>
<dbReference type="Proteomes" id="UP001054945">
    <property type="component" value="Unassembled WGS sequence"/>
</dbReference>
<comment type="caution">
    <text evidence="2">The sequence shown here is derived from an EMBL/GenBank/DDBJ whole genome shotgun (WGS) entry which is preliminary data.</text>
</comment>
<keyword evidence="3" id="KW-1185">Reference proteome</keyword>
<organism evidence="2 3">
    <name type="scientific">Caerostris extrusa</name>
    <name type="common">Bark spider</name>
    <name type="synonym">Caerostris bankana</name>
    <dbReference type="NCBI Taxonomy" id="172846"/>
    <lineage>
        <taxon>Eukaryota</taxon>
        <taxon>Metazoa</taxon>
        <taxon>Ecdysozoa</taxon>
        <taxon>Arthropoda</taxon>
        <taxon>Chelicerata</taxon>
        <taxon>Arachnida</taxon>
        <taxon>Araneae</taxon>
        <taxon>Araneomorphae</taxon>
        <taxon>Entelegynae</taxon>
        <taxon>Araneoidea</taxon>
        <taxon>Araneidae</taxon>
        <taxon>Caerostris</taxon>
    </lineage>
</organism>
<protein>
    <submittedName>
        <fullName evidence="2">Uncharacterized protein</fullName>
    </submittedName>
</protein>
<gene>
    <name evidence="2" type="ORF">CEXT_677561</name>
</gene>
<feature type="chain" id="PRO_5043697103" evidence="1">
    <location>
        <begin position="19"/>
        <end position="215"/>
    </location>
</feature>
<evidence type="ECO:0000313" key="3">
    <source>
        <dbReference type="Proteomes" id="UP001054945"/>
    </source>
</evidence>
<keyword evidence="1" id="KW-0732">Signal</keyword>
<dbReference type="EMBL" id="BPLR01013975">
    <property type="protein sequence ID" value="GIY65247.1"/>
    <property type="molecule type" value="Genomic_DNA"/>
</dbReference>
<feature type="signal peptide" evidence="1">
    <location>
        <begin position="1"/>
        <end position="18"/>
    </location>
</feature>
<evidence type="ECO:0000256" key="1">
    <source>
        <dbReference type="SAM" id="SignalP"/>
    </source>
</evidence>